<accession>A0AAE6NKY3</accession>
<gene>
    <name evidence="1" type="ORF">CP981_21200</name>
</gene>
<dbReference type="AlphaFoldDB" id="A0AAE6NKY3"/>
<organism evidence="1 2">
    <name type="scientific">Streptomyces platensis</name>
    <dbReference type="NCBI Taxonomy" id="58346"/>
    <lineage>
        <taxon>Bacteria</taxon>
        <taxon>Bacillati</taxon>
        <taxon>Actinomycetota</taxon>
        <taxon>Actinomycetes</taxon>
        <taxon>Kitasatosporales</taxon>
        <taxon>Streptomycetaceae</taxon>
        <taxon>Streptomyces</taxon>
    </lineage>
</organism>
<dbReference type="Proteomes" id="UP000325458">
    <property type="component" value="Chromosome"/>
</dbReference>
<sequence length="114" mass="12353">MQAASEAVRQHNHAALAGGYDSTLEVSRAVISLVEMCRRLLEATEHMDRRVHRDLAAGVLAPDDGTRPEEHAHGAGVALLDARLALSELLGQLQVASGHLWHLGMVFEPEEDEA</sequence>
<protein>
    <submittedName>
        <fullName evidence="1">Uncharacterized protein</fullName>
    </submittedName>
</protein>
<proteinExistence type="predicted"/>
<dbReference type="KEGG" id="spla:CP981_21200"/>
<dbReference type="EMBL" id="CP023691">
    <property type="protein sequence ID" value="QEV53828.1"/>
    <property type="molecule type" value="Genomic_DNA"/>
</dbReference>
<evidence type="ECO:0000313" key="2">
    <source>
        <dbReference type="Proteomes" id="UP000325458"/>
    </source>
</evidence>
<reference evidence="1 2" key="1">
    <citation type="submission" date="2017-09" db="EMBL/GenBank/DDBJ databases">
        <authorList>
            <person name="Lee N."/>
            <person name="Cho B.-K."/>
        </authorList>
    </citation>
    <scope>NUCLEOTIDE SEQUENCE [LARGE SCALE GENOMIC DNA]</scope>
    <source>
        <strain evidence="1 2">ATCC 23948</strain>
    </source>
</reference>
<evidence type="ECO:0000313" key="1">
    <source>
        <dbReference type="EMBL" id="QEV53828.1"/>
    </source>
</evidence>
<name>A0AAE6NKY3_STRPT</name>